<accession>A0A2A5WTA4</accession>
<dbReference type="AlphaFoldDB" id="A0A2A5WTA4"/>
<feature type="region of interest" description="Disordered" evidence="10">
    <location>
        <begin position="41"/>
        <end position="76"/>
    </location>
</feature>
<dbReference type="Pfam" id="PF02416">
    <property type="entry name" value="TatA_B_E"/>
    <property type="match status" value="1"/>
</dbReference>
<evidence type="ECO:0000256" key="6">
    <source>
        <dbReference type="ARBA" id="ARBA00022989"/>
    </source>
</evidence>
<comment type="subcellular location">
    <subcellularLocation>
        <location evidence="1 9">Cell membrane</location>
        <topology evidence="1 9">Single-pass membrane protein</topology>
    </subcellularLocation>
</comment>
<name>A0A2A5WTA4_9GAMM</name>
<keyword evidence="5 9" id="KW-0653">Protein transport</keyword>
<evidence type="ECO:0000256" key="5">
    <source>
        <dbReference type="ARBA" id="ARBA00022927"/>
    </source>
</evidence>
<evidence type="ECO:0000256" key="3">
    <source>
        <dbReference type="ARBA" id="ARBA00022475"/>
    </source>
</evidence>
<comment type="caution">
    <text evidence="11">The sequence shown here is derived from an EMBL/GenBank/DDBJ whole genome shotgun (WGS) entry which is preliminary data.</text>
</comment>
<evidence type="ECO:0000313" key="11">
    <source>
        <dbReference type="EMBL" id="PDH39712.1"/>
    </source>
</evidence>
<evidence type="ECO:0000313" key="12">
    <source>
        <dbReference type="Proteomes" id="UP000219327"/>
    </source>
</evidence>
<dbReference type="Gene3D" id="1.20.5.3310">
    <property type="match status" value="1"/>
</dbReference>
<keyword evidence="4 9" id="KW-0812">Transmembrane</keyword>
<dbReference type="PANTHER" id="PTHR42982">
    <property type="entry name" value="SEC-INDEPENDENT PROTEIN TRANSLOCASE PROTEIN TATA"/>
    <property type="match status" value="1"/>
</dbReference>
<keyword evidence="7 9" id="KW-0811">Translocation</keyword>
<evidence type="ECO:0000256" key="4">
    <source>
        <dbReference type="ARBA" id="ARBA00022692"/>
    </source>
</evidence>
<keyword evidence="8 9" id="KW-0472">Membrane</keyword>
<keyword evidence="2 9" id="KW-0813">Transport</keyword>
<protein>
    <recommendedName>
        <fullName evidence="9">Sec-independent protein translocase protein TatA</fullName>
    </recommendedName>
</protein>
<dbReference type="NCBIfam" id="TIGR01411">
    <property type="entry name" value="tatAE"/>
    <property type="match status" value="1"/>
</dbReference>
<evidence type="ECO:0000256" key="2">
    <source>
        <dbReference type="ARBA" id="ARBA00022448"/>
    </source>
</evidence>
<dbReference type="GO" id="GO:0043953">
    <property type="term" value="P:protein transport by the Tat complex"/>
    <property type="evidence" value="ECO:0007669"/>
    <property type="project" value="UniProtKB-UniRule"/>
</dbReference>
<dbReference type="EMBL" id="NTKD01000020">
    <property type="protein sequence ID" value="PDH39712.1"/>
    <property type="molecule type" value="Genomic_DNA"/>
</dbReference>
<dbReference type="HAMAP" id="MF_00236">
    <property type="entry name" value="TatA_E"/>
    <property type="match status" value="1"/>
</dbReference>
<dbReference type="InterPro" id="IPR003369">
    <property type="entry name" value="TatA/B/E"/>
</dbReference>
<comment type="subunit">
    <text evidence="9">The Tat system comprises two distinct complexes: a TatABC complex, containing multiple copies of TatA, TatB and TatC subunits, and a separate TatA complex, containing only TatA subunits. Substrates initially bind to the TatABC complex, which probably triggers association of the separate TatA complex to form the active translocon.</text>
</comment>
<comment type="function">
    <text evidence="9">Part of the twin-arginine translocation (Tat) system that transports large folded proteins containing a characteristic twin-arginine motif in their signal peptide across membranes. TatA could form the protein-conducting channel of the Tat system.</text>
</comment>
<comment type="similarity">
    <text evidence="9">Belongs to the TatA/E family.</text>
</comment>
<organism evidence="11 12">
    <name type="scientific">OM182 bacterium MED-G24</name>
    <dbReference type="NCBI Taxonomy" id="1986255"/>
    <lineage>
        <taxon>Bacteria</taxon>
        <taxon>Pseudomonadati</taxon>
        <taxon>Pseudomonadota</taxon>
        <taxon>Gammaproteobacteria</taxon>
        <taxon>OMG group</taxon>
        <taxon>OM182 clade</taxon>
    </lineage>
</organism>
<sequence>MSFGVTELILVLVIVLLLFGTTKLKSLGSDLGSAIKGFRSAMDDKSEKEKTSGIESNEAREPKVINDTAKAESKQP</sequence>
<proteinExistence type="inferred from homology"/>
<evidence type="ECO:0000256" key="1">
    <source>
        <dbReference type="ARBA" id="ARBA00004162"/>
    </source>
</evidence>
<evidence type="ECO:0000256" key="9">
    <source>
        <dbReference type="HAMAP-Rule" id="MF_00236"/>
    </source>
</evidence>
<evidence type="ECO:0000256" key="7">
    <source>
        <dbReference type="ARBA" id="ARBA00023010"/>
    </source>
</evidence>
<reference evidence="11 12" key="1">
    <citation type="submission" date="2017-08" db="EMBL/GenBank/DDBJ databases">
        <title>Fine stratification of microbial communities through a metagenomic profile of the photic zone.</title>
        <authorList>
            <person name="Haro-Moreno J.M."/>
            <person name="Lopez-Perez M."/>
            <person name="De La Torre J."/>
            <person name="Picazo A."/>
            <person name="Camacho A."/>
            <person name="Rodriguez-Valera F."/>
        </authorList>
    </citation>
    <scope>NUCLEOTIDE SEQUENCE [LARGE SCALE GENOMIC DNA]</scope>
    <source>
        <strain evidence="11">MED-G24</strain>
    </source>
</reference>
<dbReference type="GO" id="GO:0008320">
    <property type="term" value="F:protein transmembrane transporter activity"/>
    <property type="evidence" value="ECO:0007669"/>
    <property type="project" value="UniProtKB-UniRule"/>
</dbReference>
<evidence type="ECO:0000256" key="8">
    <source>
        <dbReference type="ARBA" id="ARBA00023136"/>
    </source>
</evidence>
<dbReference type="GO" id="GO:0033281">
    <property type="term" value="C:TAT protein transport complex"/>
    <property type="evidence" value="ECO:0007669"/>
    <property type="project" value="UniProtKB-UniRule"/>
</dbReference>
<dbReference type="PANTHER" id="PTHR42982:SF1">
    <property type="entry name" value="SEC-INDEPENDENT PROTEIN TRANSLOCASE PROTEIN TATA"/>
    <property type="match status" value="1"/>
</dbReference>
<keyword evidence="3 9" id="KW-1003">Cell membrane</keyword>
<dbReference type="Proteomes" id="UP000219327">
    <property type="component" value="Unassembled WGS sequence"/>
</dbReference>
<gene>
    <name evidence="9" type="primary">tatA</name>
    <name evidence="11" type="ORF">CNE99_04995</name>
</gene>
<evidence type="ECO:0000256" key="10">
    <source>
        <dbReference type="SAM" id="MobiDB-lite"/>
    </source>
</evidence>
<dbReference type="InterPro" id="IPR006312">
    <property type="entry name" value="TatA/E"/>
</dbReference>
<keyword evidence="6 9" id="KW-1133">Transmembrane helix</keyword>